<keyword evidence="8 9" id="KW-0511">Multifunctional enzyme</keyword>
<dbReference type="AlphaFoldDB" id="A0A0G0N890"/>
<dbReference type="EC" id="1.5.1.5" evidence="9"/>
<dbReference type="InterPro" id="IPR036291">
    <property type="entry name" value="NAD(P)-bd_dom_sf"/>
</dbReference>
<dbReference type="PRINTS" id="PR00085">
    <property type="entry name" value="THFDHDRGNASE"/>
</dbReference>
<keyword evidence="9" id="KW-0368">Histidine biosynthesis</keyword>
<dbReference type="EMBL" id="LBWR01000002">
    <property type="protein sequence ID" value="KKR12394.1"/>
    <property type="molecule type" value="Genomic_DNA"/>
</dbReference>
<dbReference type="InterPro" id="IPR046346">
    <property type="entry name" value="Aminoacid_DH-like_N_sf"/>
</dbReference>
<evidence type="ECO:0000313" key="13">
    <source>
        <dbReference type="Proteomes" id="UP000034665"/>
    </source>
</evidence>
<dbReference type="GO" id="GO:0035999">
    <property type="term" value="P:tetrahydrofolate interconversion"/>
    <property type="evidence" value="ECO:0007669"/>
    <property type="project" value="UniProtKB-UniRule"/>
</dbReference>
<reference evidence="12 13" key="1">
    <citation type="journal article" date="2015" name="Nature">
        <title>rRNA introns, odd ribosomes, and small enigmatic genomes across a large radiation of phyla.</title>
        <authorList>
            <person name="Brown C.T."/>
            <person name="Hug L.A."/>
            <person name="Thomas B.C."/>
            <person name="Sharon I."/>
            <person name="Castelle C.J."/>
            <person name="Singh A."/>
            <person name="Wilkins M.J."/>
            <person name="Williams K.H."/>
            <person name="Banfield J.F."/>
        </authorList>
    </citation>
    <scope>NUCLEOTIDE SEQUENCE [LARGE SCALE GENOMIC DNA]</scope>
</reference>
<dbReference type="GO" id="GO:0004477">
    <property type="term" value="F:methenyltetrahydrofolate cyclohydrolase activity"/>
    <property type="evidence" value="ECO:0007669"/>
    <property type="project" value="UniProtKB-UniRule"/>
</dbReference>
<keyword evidence="3 9" id="KW-0658">Purine biosynthesis</keyword>
<comment type="function">
    <text evidence="9">Catalyzes the oxidation of 5,10-methylenetetrahydrofolate to 5,10-methenyltetrahydrofolate and then the hydrolysis of 5,10-methenyltetrahydrofolate to 10-formyltetrahydrofolate.</text>
</comment>
<dbReference type="PATRIC" id="fig|1619013.3.peg.823"/>
<evidence type="ECO:0000256" key="2">
    <source>
        <dbReference type="ARBA" id="ARBA00022563"/>
    </source>
</evidence>
<evidence type="ECO:0000256" key="1">
    <source>
        <dbReference type="ARBA" id="ARBA00004777"/>
    </source>
</evidence>
<evidence type="ECO:0000256" key="3">
    <source>
        <dbReference type="ARBA" id="ARBA00022755"/>
    </source>
</evidence>
<dbReference type="InterPro" id="IPR000672">
    <property type="entry name" value="THF_DH/CycHdrlase"/>
</dbReference>
<evidence type="ECO:0000259" key="10">
    <source>
        <dbReference type="Pfam" id="PF00763"/>
    </source>
</evidence>
<dbReference type="Gene3D" id="3.40.50.10860">
    <property type="entry name" value="Leucine Dehydrogenase, chain A, domain 1"/>
    <property type="match status" value="1"/>
</dbReference>
<dbReference type="Gene3D" id="3.40.50.720">
    <property type="entry name" value="NAD(P)-binding Rossmann-like Domain"/>
    <property type="match status" value="1"/>
</dbReference>
<comment type="catalytic activity">
    <reaction evidence="9">
        <text>(6R)-5,10-methenyltetrahydrofolate + H2O = (6R)-10-formyltetrahydrofolate + H(+)</text>
        <dbReference type="Rhea" id="RHEA:23700"/>
        <dbReference type="ChEBI" id="CHEBI:15377"/>
        <dbReference type="ChEBI" id="CHEBI:15378"/>
        <dbReference type="ChEBI" id="CHEBI:57455"/>
        <dbReference type="ChEBI" id="CHEBI:195366"/>
        <dbReference type="EC" id="3.5.4.9"/>
    </reaction>
</comment>
<keyword evidence="2 9" id="KW-0554">One-carbon metabolism</keyword>
<dbReference type="Pfam" id="PF00763">
    <property type="entry name" value="THF_DHG_CYH"/>
    <property type="match status" value="1"/>
</dbReference>
<comment type="pathway">
    <text evidence="1 9">One-carbon metabolism; tetrahydrofolate interconversion.</text>
</comment>
<comment type="caution">
    <text evidence="12">The sequence shown here is derived from an EMBL/GenBank/DDBJ whole genome shotgun (WGS) entry which is preliminary data.</text>
</comment>
<comment type="catalytic activity">
    <reaction evidence="9">
        <text>(6R)-5,10-methylene-5,6,7,8-tetrahydrofolate + NADP(+) = (6R)-5,10-methenyltetrahydrofolate + NADPH</text>
        <dbReference type="Rhea" id="RHEA:22812"/>
        <dbReference type="ChEBI" id="CHEBI:15636"/>
        <dbReference type="ChEBI" id="CHEBI:57455"/>
        <dbReference type="ChEBI" id="CHEBI:57783"/>
        <dbReference type="ChEBI" id="CHEBI:58349"/>
        <dbReference type="EC" id="1.5.1.5"/>
    </reaction>
</comment>
<evidence type="ECO:0000313" key="12">
    <source>
        <dbReference type="EMBL" id="KKR12394.1"/>
    </source>
</evidence>
<gene>
    <name evidence="9" type="primary">folD</name>
    <name evidence="12" type="ORF">UT41_C0002G0168</name>
</gene>
<evidence type="ECO:0000259" key="11">
    <source>
        <dbReference type="Pfam" id="PF02882"/>
    </source>
</evidence>
<dbReference type="GO" id="GO:0009086">
    <property type="term" value="P:methionine biosynthetic process"/>
    <property type="evidence" value="ECO:0007669"/>
    <property type="project" value="UniProtKB-KW"/>
</dbReference>
<comment type="similarity">
    <text evidence="9">Belongs to the tetrahydrofolate dehydrogenase/cyclohydrolase family.</text>
</comment>
<dbReference type="STRING" id="1619013.UT41_C0002G0168"/>
<dbReference type="GO" id="GO:0004488">
    <property type="term" value="F:methylenetetrahydrofolate dehydrogenase (NADP+) activity"/>
    <property type="evidence" value="ECO:0007669"/>
    <property type="project" value="UniProtKB-UniRule"/>
</dbReference>
<dbReference type="SUPFAM" id="SSF53223">
    <property type="entry name" value="Aminoacid dehydrogenase-like, N-terminal domain"/>
    <property type="match status" value="1"/>
</dbReference>
<feature type="binding site" evidence="9">
    <location>
        <begin position="157"/>
        <end position="159"/>
    </location>
    <ligand>
        <name>NADP(+)</name>
        <dbReference type="ChEBI" id="CHEBI:58349"/>
    </ligand>
</feature>
<evidence type="ECO:0000256" key="7">
    <source>
        <dbReference type="ARBA" id="ARBA00023167"/>
    </source>
</evidence>
<protein>
    <recommendedName>
        <fullName evidence="9">Bifunctional protein FolD</fullName>
    </recommendedName>
    <domain>
        <recommendedName>
            <fullName evidence="9">Methylenetetrahydrofolate dehydrogenase</fullName>
            <ecNumber evidence="9">1.5.1.5</ecNumber>
        </recommendedName>
    </domain>
    <domain>
        <recommendedName>
            <fullName evidence="9">Methenyltetrahydrofolate cyclohydrolase</fullName>
            <ecNumber evidence="9">3.5.4.9</ecNumber>
        </recommendedName>
    </domain>
</protein>
<dbReference type="Proteomes" id="UP000034665">
    <property type="component" value="Unassembled WGS sequence"/>
</dbReference>
<dbReference type="PANTHER" id="PTHR48099:SF5">
    <property type="entry name" value="C-1-TETRAHYDROFOLATE SYNTHASE, CYTOPLASMIC"/>
    <property type="match status" value="1"/>
</dbReference>
<comment type="caution">
    <text evidence="9">Lacks conserved residue(s) required for the propagation of feature annotation.</text>
</comment>
<dbReference type="InterPro" id="IPR020630">
    <property type="entry name" value="THF_DH/CycHdrlase_cat_dom"/>
</dbReference>
<dbReference type="PANTHER" id="PTHR48099">
    <property type="entry name" value="C-1-TETRAHYDROFOLATE SYNTHASE, CYTOPLASMIC-RELATED"/>
    <property type="match status" value="1"/>
</dbReference>
<proteinExistence type="inferred from homology"/>
<dbReference type="GO" id="GO:0000105">
    <property type="term" value="P:L-histidine biosynthetic process"/>
    <property type="evidence" value="ECO:0007669"/>
    <property type="project" value="UniProtKB-KW"/>
</dbReference>
<keyword evidence="4 9" id="KW-0378">Hydrolase</keyword>
<keyword evidence="7 9" id="KW-0486">Methionine biosynthesis</keyword>
<organism evidence="12 13">
    <name type="scientific">Candidatus Wolfebacteria bacterium GW2011_GWC2_39_22</name>
    <dbReference type="NCBI Taxonomy" id="1619013"/>
    <lineage>
        <taxon>Bacteria</taxon>
        <taxon>Candidatus Wolfeibacteriota</taxon>
    </lineage>
</organism>
<evidence type="ECO:0000256" key="6">
    <source>
        <dbReference type="ARBA" id="ARBA00023002"/>
    </source>
</evidence>
<dbReference type="InterPro" id="IPR020631">
    <property type="entry name" value="THF_DH/CycHdrlase_NAD-bd_dom"/>
</dbReference>
<dbReference type="UniPathway" id="UPA00193"/>
<feature type="domain" description="Tetrahydrofolate dehydrogenase/cyclohydrolase catalytic" evidence="10">
    <location>
        <begin position="4"/>
        <end position="112"/>
    </location>
</feature>
<evidence type="ECO:0000256" key="8">
    <source>
        <dbReference type="ARBA" id="ARBA00023268"/>
    </source>
</evidence>
<dbReference type="HAMAP" id="MF_01576">
    <property type="entry name" value="THF_DHG_CYH"/>
    <property type="match status" value="1"/>
</dbReference>
<evidence type="ECO:0000256" key="5">
    <source>
        <dbReference type="ARBA" id="ARBA00022857"/>
    </source>
</evidence>
<keyword evidence="5 9" id="KW-0521">NADP</keyword>
<comment type="subunit">
    <text evidence="9">Homodimer.</text>
</comment>
<dbReference type="Pfam" id="PF02882">
    <property type="entry name" value="THF_DHG_CYH_C"/>
    <property type="match status" value="1"/>
</dbReference>
<sequence>MRAIDGKEIAKEIIERLKKETAPQKIFAAILVGDNAASESFVKQKEKAAKELGVDFRIYRFPETSTNDSLRKEINTIVKLSRVGAVIVQLPLPAHINAHYVLNTIPPEKDVDVLSERTLGAFYNNRSNVVAPSVAVCEELFEREKINLQEKTVAVVGLGILVGKPIAVWLMNPVKSLGSDHGARKVKEVYLLDRGSDLEIIKKADIVISGVGKAGLLQSEMLKHGAVVVDFGYSFNGEGKICGDFNYDELHAEGWYTPTPGGTGPILVAKLIENFYIVNRGNK</sequence>
<keyword evidence="9" id="KW-0028">Amino-acid biosynthesis</keyword>
<keyword evidence="6 9" id="KW-0560">Oxidoreductase</keyword>
<name>A0A0G0N890_9BACT</name>
<accession>A0A0G0N890</accession>
<dbReference type="GO" id="GO:0005829">
    <property type="term" value="C:cytosol"/>
    <property type="evidence" value="ECO:0007669"/>
    <property type="project" value="TreeGrafter"/>
</dbReference>
<dbReference type="SUPFAM" id="SSF51735">
    <property type="entry name" value="NAD(P)-binding Rossmann-fold domains"/>
    <property type="match status" value="1"/>
</dbReference>
<evidence type="ECO:0000256" key="4">
    <source>
        <dbReference type="ARBA" id="ARBA00022801"/>
    </source>
</evidence>
<dbReference type="GO" id="GO:0006164">
    <property type="term" value="P:purine nucleotide biosynthetic process"/>
    <property type="evidence" value="ECO:0007669"/>
    <property type="project" value="UniProtKB-KW"/>
</dbReference>
<feature type="domain" description="Tetrahydrofolate dehydrogenase/cyclohydrolase NAD(P)-binding" evidence="11">
    <location>
        <begin position="137"/>
        <end position="276"/>
    </location>
</feature>
<evidence type="ECO:0000256" key="9">
    <source>
        <dbReference type="HAMAP-Rule" id="MF_01576"/>
    </source>
</evidence>
<dbReference type="EC" id="3.5.4.9" evidence="9"/>